<dbReference type="SMART" id="SM00320">
    <property type="entry name" value="WD40"/>
    <property type="match status" value="9"/>
</dbReference>
<reference evidence="6 7" key="1">
    <citation type="submission" date="2018-11" db="EMBL/GenBank/DDBJ databases">
        <title>Whole genome sequence of Streptomyces chrestomyceticus NBRC 13444(T).</title>
        <authorList>
            <person name="Komaki H."/>
            <person name="Tamura T."/>
        </authorList>
    </citation>
    <scope>NUCLEOTIDE SEQUENCE [LARGE SCALE GENOMIC DNA]</scope>
    <source>
        <strain evidence="6 7">NBRC 13444</strain>
    </source>
</reference>
<name>A0A7U9L3V9_9ACTN</name>
<dbReference type="PROSITE" id="PS50082">
    <property type="entry name" value="WD_REPEATS_2"/>
    <property type="match status" value="7"/>
</dbReference>
<evidence type="ECO:0000256" key="2">
    <source>
        <dbReference type="ARBA" id="ARBA00022737"/>
    </source>
</evidence>
<dbReference type="PANTHER" id="PTHR19848">
    <property type="entry name" value="WD40 REPEAT PROTEIN"/>
    <property type="match status" value="1"/>
</dbReference>
<dbReference type="CDD" id="cd00200">
    <property type="entry name" value="WD40"/>
    <property type="match status" value="1"/>
</dbReference>
<evidence type="ECO:0000313" key="7">
    <source>
        <dbReference type="Proteomes" id="UP000287830"/>
    </source>
</evidence>
<evidence type="ECO:0000256" key="3">
    <source>
        <dbReference type="PROSITE-ProRule" id="PRU00221"/>
    </source>
</evidence>
<feature type="repeat" description="WD" evidence="3">
    <location>
        <begin position="776"/>
        <end position="817"/>
    </location>
</feature>
<dbReference type="InterPro" id="IPR011044">
    <property type="entry name" value="Quino_amine_DH_bsu"/>
</dbReference>
<feature type="region of interest" description="Disordered" evidence="4">
    <location>
        <begin position="686"/>
        <end position="705"/>
    </location>
</feature>
<keyword evidence="1 3" id="KW-0853">WD repeat</keyword>
<sequence length="1274" mass="136769">MGRREKPIDPGAGPVQRFAFELRKLRVEADSPTYREMARKAGYSTAALARAAAGETLPSLPLALAYVTACGGDPQEWERRWHAVRDEEAAQPRDPDEEPAEPPYRGLGRFEPGDHARFFGRTRLTDDLAALTRDHRCVLVVGPSGSGKSSLLRAGLIPRLQQTEDPARRPAAIRILTPGPRPVHEHRERFTPADGPGDTWLVVDQFEEVFTLCQDLAERREFISLLLLARAPGSRLRVVAGVRADFYAHCLQHEGLAAVVREASLPVGPMRPDELRAVIVKPAASAGLIVERTLTDRLIEEAGEEPGGLPLLSHTLLETWRRRRGRTLTLDGYEASGGIHGAVAQTAEAVYAAEPPARQALMHAIFLRLTALGDGFEDTRRPVPRTELVGLTGSGGAGAPPAGADDDAVATLLHRLAAARLLVLTDGTVEVAHEAVIRAWPRLRHWLDDDRDALRTHHRLTAAARTWQELHRDRAALYRGSQLDAARTWAEEHGHTLNSVEREFLHQADLAGRRRARRARSVTTALALLLVLTLIAAVTAYRQRDEAETARQQAQSRQLATQSDTLLDSHPDLAALLAVQAYRTHPTAEATNSLYKAADLPLRHRLTATRGEPGDDDTGVAVAFRPDGHALATGSEDGTVRVWDPATVRPRTTLTGHRGKVASLVFRPDGRTLLIATDEGTVWLGDTRTGQVRPTPVRHQDQGAPVLSPDGRTVASADAQDTVRLYDIATGRVRATLPGSHAAKAFSPDGKTLVTSALDNSVRLWDTTTARAGTALAHHGEEMASLAFSRDGRTLATGGADGGVRLWDPATGRLRGTATGRFDTGAVLALAFSPDGRAVAAGGWGAVRVWDTATGEVRATLTGHEGSVGSVAFSPDGRTLVTGGDGTARLWDTGTGATLTGHRDLVNAVVFSPDGRTLATGSADGTVRLWDVPARRLRTVLTGRTSQDLLVFGRDGRTLTTVDDDLTVRVWDTGSGHVRSTRTAPEHAYSDALALSPDTHTLVARRACRCGCGTTGPDTPASPAPASTTGWVRRCSVRTGAPWPPPPVTAARCGCGTPSPAASGPSSSARTAHCWPSVRTGARWSPRTRAARYGSGTRPPAGPGPRWPGTRGRCTRRRSDRAGAPWPPAAMTARCGCGTSRPAAHAPSSPASRACTDSPPRWRSARTVTPWPASRATRCACGTSTCPARLPRCARSARPSAPTSRWRSGRPTWRAWRPARCARPENATGAAAQRLRLYFRTRTPLSKVRTESRVKSVTAKSVPNMGIPLPYTCG</sequence>
<dbReference type="InterPro" id="IPR001387">
    <property type="entry name" value="Cro/C1-type_HTH"/>
</dbReference>
<dbReference type="InterPro" id="IPR011047">
    <property type="entry name" value="Quinoprotein_ADH-like_sf"/>
</dbReference>
<feature type="repeat" description="WD" evidence="3">
    <location>
        <begin position="899"/>
        <end position="940"/>
    </location>
</feature>
<accession>A0A7U9L3V9</accession>
<dbReference type="SUPFAM" id="SSF50998">
    <property type="entry name" value="Quinoprotein alcohol dehydrogenase-like"/>
    <property type="match status" value="1"/>
</dbReference>
<dbReference type="SMART" id="SM00530">
    <property type="entry name" value="HTH_XRE"/>
    <property type="match status" value="1"/>
</dbReference>
<comment type="caution">
    <text evidence="6">The sequence shown here is derived from an EMBL/GenBank/DDBJ whole genome shotgun (WGS) entry which is preliminary data.</text>
</comment>
<dbReference type="SUPFAM" id="SSF52540">
    <property type="entry name" value="P-loop containing nucleoside triphosphate hydrolases"/>
    <property type="match status" value="1"/>
</dbReference>
<protein>
    <recommendedName>
        <fullName evidence="5">HTH cro/C1-type domain-containing protein</fullName>
    </recommendedName>
</protein>
<dbReference type="PROSITE" id="PS00678">
    <property type="entry name" value="WD_REPEATS_1"/>
    <property type="match status" value="2"/>
</dbReference>
<dbReference type="Gene3D" id="2.130.10.10">
    <property type="entry name" value="YVTN repeat-like/Quinoprotein amine dehydrogenase"/>
    <property type="match status" value="3"/>
</dbReference>
<evidence type="ECO:0000256" key="4">
    <source>
        <dbReference type="SAM" id="MobiDB-lite"/>
    </source>
</evidence>
<organism evidence="6 7">
    <name type="scientific">Streptomyces chrestomyceticus JCM 4735</name>
    <dbReference type="NCBI Taxonomy" id="1306181"/>
    <lineage>
        <taxon>Bacteria</taxon>
        <taxon>Bacillati</taxon>
        <taxon>Actinomycetota</taxon>
        <taxon>Actinomycetes</taxon>
        <taxon>Kitasatosporales</taxon>
        <taxon>Streptomycetaceae</taxon>
        <taxon>Streptomyces</taxon>
    </lineage>
</organism>
<dbReference type="InterPro" id="IPR020472">
    <property type="entry name" value="WD40_PAC1"/>
</dbReference>
<feature type="repeat" description="WD" evidence="3">
    <location>
        <begin position="950"/>
        <end position="981"/>
    </location>
</feature>
<evidence type="ECO:0000259" key="5">
    <source>
        <dbReference type="SMART" id="SM00530"/>
    </source>
</evidence>
<gene>
    <name evidence="6" type="ORF">OEIGOIKO_07755</name>
</gene>
<feature type="repeat" description="WD" evidence="3">
    <location>
        <begin position="745"/>
        <end position="775"/>
    </location>
</feature>
<dbReference type="EMBL" id="BHZC01000001">
    <property type="protein sequence ID" value="GCD39898.1"/>
    <property type="molecule type" value="Genomic_DNA"/>
</dbReference>
<feature type="repeat" description="WD" evidence="3">
    <location>
        <begin position="612"/>
        <end position="644"/>
    </location>
</feature>
<keyword evidence="2" id="KW-0677">Repeat</keyword>
<feature type="region of interest" description="Disordered" evidence="4">
    <location>
        <begin position="1085"/>
        <end position="1168"/>
    </location>
</feature>
<feature type="repeat" description="WD" evidence="3">
    <location>
        <begin position="654"/>
        <end position="695"/>
    </location>
</feature>
<evidence type="ECO:0000256" key="1">
    <source>
        <dbReference type="ARBA" id="ARBA00022574"/>
    </source>
</evidence>
<dbReference type="InterPro" id="IPR027417">
    <property type="entry name" value="P-loop_NTPase"/>
</dbReference>
<dbReference type="AlphaFoldDB" id="A0A7U9L3V9"/>
<proteinExistence type="predicted"/>
<dbReference type="SUPFAM" id="SSF50969">
    <property type="entry name" value="YVTN repeat-like/Quinoprotein amine dehydrogenase"/>
    <property type="match status" value="1"/>
</dbReference>
<dbReference type="InterPro" id="IPR001680">
    <property type="entry name" value="WD40_rpt"/>
</dbReference>
<feature type="repeat" description="WD" evidence="3">
    <location>
        <begin position="861"/>
        <end position="901"/>
    </location>
</feature>
<dbReference type="Gene3D" id="3.40.50.300">
    <property type="entry name" value="P-loop containing nucleotide triphosphate hydrolases"/>
    <property type="match status" value="1"/>
</dbReference>
<dbReference type="Pfam" id="PF00400">
    <property type="entry name" value="WD40"/>
    <property type="match status" value="7"/>
</dbReference>
<dbReference type="PRINTS" id="PR00320">
    <property type="entry name" value="GPROTEINBRPT"/>
</dbReference>
<dbReference type="Pfam" id="PF20703">
    <property type="entry name" value="nSTAND1"/>
    <property type="match status" value="1"/>
</dbReference>
<feature type="domain" description="HTH cro/C1-type" evidence="5">
    <location>
        <begin position="21"/>
        <end position="77"/>
    </location>
</feature>
<dbReference type="InterPro" id="IPR019775">
    <property type="entry name" value="WD40_repeat_CS"/>
</dbReference>
<evidence type="ECO:0000313" key="6">
    <source>
        <dbReference type="EMBL" id="GCD39898.1"/>
    </source>
</evidence>
<dbReference type="InterPro" id="IPR015943">
    <property type="entry name" value="WD40/YVTN_repeat-like_dom_sf"/>
</dbReference>
<dbReference type="PANTHER" id="PTHR19848:SF8">
    <property type="entry name" value="F-BOX AND WD REPEAT DOMAIN CONTAINING 7"/>
    <property type="match status" value="1"/>
</dbReference>
<feature type="compositionally biased region" description="Low complexity" evidence="4">
    <location>
        <begin position="1140"/>
        <end position="1154"/>
    </location>
</feature>
<dbReference type="InterPro" id="IPR049052">
    <property type="entry name" value="nSTAND1"/>
</dbReference>
<dbReference type="PROSITE" id="PS50294">
    <property type="entry name" value="WD_REPEATS_REGION"/>
    <property type="match status" value="4"/>
</dbReference>
<feature type="region of interest" description="Disordered" evidence="4">
    <location>
        <begin position="86"/>
        <end position="109"/>
    </location>
</feature>
<dbReference type="Proteomes" id="UP000287830">
    <property type="component" value="Unassembled WGS sequence"/>
</dbReference>